<organism evidence="2 3">
    <name type="scientific">Apostasia shenzhenica</name>
    <dbReference type="NCBI Taxonomy" id="1088818"/>
    <lineage>
        <taxon>Eukaryota</taxon>
        <taxon>Viridiplantae</taxon>
        <taxon>Streptophyta</taxon>
        <taxon>Embryophyta</taxon>
        <taxon>Tracheophyta</taxon>
        <taxon>Spermatophyta</taxon>
        <taxon>Magnoliopsida</taxon>
        <taxon>Liliopsida</taxon>
        <taxon>Asparagales</taxon>
        <taxon>Orchidaceae</taxon>
        <taxon>Apostasioideae</taxon>
        <taxon>Apostasia</taxon>
    </lineage>
</organism>
<accession>A0A2I0AZC8</accession>
<reference evidence="2 3" key="1">
    <citation type="journal article" date="2017" name="Nature">
        <title>The Apostasia genome and the evolution of orchids.</title>
        <authorList>
            <person name="Zhang G.Q."/>
            <person name="Liu K.W."/>
            <person name="Li Z."/>
            <person name="Lohaus R."/>
            <person name="Hsiao Y.Y."/>
            <person name="Niu S.C."/>
            <person name="Wang J.Y."/>
            <person name="Lin Y.C."/>
            <person name="Xu Q."/>
            <person name="Chen L.J."/>
            <person name="Yoshida K."/>
            <person name="Fujiwara S."/>
            <person name="Wang Z.W."/>
            <person name="Zhang Y.Q."/>
            <person name="Mitsuda N."/>
            <person name="Wang M."/>
            <person name="Liu G.H."/>
            <person name="Pecoraro L."/>
            <person name="Huang H.X."/>
            <person name="Xiao X.J."/>
            <person name="Lin M."/>
            <person name="Wu X.Y."/>
            <person name="Wu W.L."/>
            <person name="Chen Y.Y."/>
            <person name="Chang S.B."/>
            <person name="Sakamoto S."/>
            <person name="Ohme-Takagi M."/>
            <person name="Yagi M."/>
            <person name="Zeng S.J."/>
            <person name="Shen C.Y."/>
            <person name="Yeh C.M."/>
            <person name="Luo Y.B."/>
            <person name="Tsai W.C."/>
            <person name="Van de Peer Y."/>
            <person name="Liu Z.J."/>
        </authorList>
    </citation>
    <scope>NUCLEOTIDE SEQUENCE [LARGE SCALE GENOMIC DNA]</scope>
    <source>
        <strain evidence="3">cv. Shenzhen</strain>
        <tissue evidence="2">Stem</tissue>
    </source>
</reference>
<name>A0A2I0AZC8_9ASPA</name>
<protein>
    <submittedName>
        <fullName evidence="2">Uncharacterized protein</fullName>
    </submittedName>
</protein>
<dbReference type="Proteomes" id="UP000236161">
    <property type="component" value="Unassembled WGS sequence"/>
</dbReference>
<dbReference type="EMBL" id="KZ451935">
    <property type="protein sequence ID" value="PKA60888.1"/>
    <property type="molecule type" value="Genomic_DNA"/>
</dbReference>
<dbReference type="AlphaFoldDB" id="A0A2I0AZC8"/>
<sequence>MLHWEGGASPPASCSSRPLRCSSSAHAGPATARWSSPESLSLAAAPGLEQGEEEENGAICLRGNGFGKKKGTPALSVEGLPLYG</sequence>
<keyword evidence="3" id="KW-1185">Reference proteome</keyword>
<evidence type="ECO:0000313" key="3">
    <source>
        <dbReference type="Proteomes" id="UP000236161"/>
    </source>
</evidence>
<gene>
    <name evidence="2" type="ORF">AXF42_Ash006523</name>
</gene>
<feature type="region of interest" description="Disordered" evidence="1">
    <location>
        <begin position="1"/>
        <end position="84"/>
    </location>
</feature>
<feature type="compositionally biased region" description="Low complexity" evidence="1">
    <location>
        <begin position="8"/>
        <end position="25"/>
    </location>
</feature>
<evidence type="ECO:0000256" key="1">
    <source>
        <dbReference type="SAM" id="MobiDB-lite"/>
    </source>
</evidence>
<proteinExistence type="predicted"/>
<feature type="compositionally biased region" description="Low complexity" evidence="1">
    <location>
        <begin position="35"/>
        <end position="49"/>
    </location>
</feature>
<evidence type="ECO:0000313" key="2">
    <source>
        <dbReference type="EMBL" id="PKA60888.1"/>
    </source>
</evidence>